<protein>
    <submittedName>
        <fullName evidence="2">Unannotated protein</fullName>
    </submittedName>
</protein>
<feature type="transmembrane region" description="Helical" evidence="1">
    <location>
        <begin position="18"/>
        <end position="37"/>
    </location>
</feature>
<keyword evidence="1" id="KW-0812">Transmembrane</keyword>
<dbReference type="InterPro" id="IPR036890">
    <property type="entry name" value="HATPase_C_sf"/>
</dbReference>
<evidence type="ECO:0000256" key="1">
    <source>
        <dbReference type="SAM" id="Phobius"/>
    </source>
</evidence>
<feature type="transmembrane region" description="Helical" evidence="1">
    <location>
        <begin position="112"/>
        <end position="133"/>
    </location>
</feature>
<feature type="transmembrane region" description="Helical" evidence="1">
    <location>
        <begin position="79"/>
        <end position="100"/>
    </location>
</feature>
<feature type="transmembrane region" description="Helical" evidence="1">
    <location>
        <begin position="323"/>
        <end position="346"/>
    </location>
</feature>
<reference evidence="2" key="1">
    <citation type="submission" date="2020-05" db="EMBL/GenBank/DDBJ databases">
        <authorList>
            <person name="Chiriac C."/>
            <person name="Salcher M."/>
            <person name="Ghai R."/>
            <person name="Kavagutti S V."/>
        </authorList>
    </citation>
    <scope>NUCLEOTIDE SEQUENCE</scope>
</reference>
<sequence length="591" mass="66569">MRALNASLGAKSKYPIDFALVPVAIVLIEISVFFTQLAREVERNLTNLILLRVIHTLIMIFIAYLVSQAYKRLQKINASFGELAITGVLVMAFGDLTHAYFASLFEIELVSIYRRIGIVLIQGSLWFPVFLIFGGNRKEIFRQFREYEKRLFISARAQSRRSQEFRGVQKQLQDQIQKQFRESCNLIRAAITKITLAGGSLEEHYAAMKPYLIGEQLRGLSRDLDSPKTESAAQKSTHKTRNSIFLLLQQFRILSTSIAQSSPLQKRSYAVVLIALVTPPYINFYSLPEFLISYPILVITVSAFSYLIVKAKVGKSPQALKKASILILLTGCLPFLLNTVGQVIYRDPQTKFPIYVTALILPLVYFLAMEFLQILRPSALSLIRNDELIASDTLQNKVRGVVREEFTKNLSHEWAVFIHGKVLTRLAATSLKLDAAARNADVRVYSETVQSLLSLLGNPDVDFESASVDLQSEIASRLDPWRGLLDINLQIDPEIASLRNSRVREIGQVIEELISNSIRHGRAEVINLNVARLNAKDIEIIAIDNSIIPLPQTQNRSGLGTRIFNLASDGRWSITRKADSTEFRLTVTLED</sequence>
<dbReference type="EMBL" id="CAESAF010000034">
    <property type="protein sequence ID" value="CAB4334916.1"/>
    <property type="molecule type" value="Genomic_DNA"/>
</dbReference>
<gene>
    <name evidence="2" type="ORF">UFOPK3574_00480</name>
</gene>
<dbReference type="Gene3D" id="3.30.565.10">
    <property type="entry name" value="Histidine kinase-like ATPase, C-terminal domain"/>
    <property type="match status" value="1"/>
</dbReference>
<feature type="transmembrane region" description="Helical" evidence="1">
    <location>
        <begin position="292"/>
        <end position="311"/>
    </location>
</feature>
<proteinExistence type="predicted"/>
<organism evidence="2">
    <name type="scientific">freshwater metagenome</name>
    <dbReference type="NCBI Taxonomy" id="449393"/>
    <lineage>
        <taxon>unclassified sequences</taxon>
        <taxon>metagenomes</taxon>
        <taxon>ecological metagenomes</taxon>
    </lineage>
</organism>
<feature type="transmembrane region" description="Helical" evidence="1">
    <location>
        <begin position="352"/>
        <end position="375"/>
    </location>
</feature>
<dbReference type="AlphaFoldDB" id="A0A6J5YZU3"/>
<name>A0A6J5YZU3_9ZZZZ</name>
<dbReference type="SUPFAM" id="SSF55874">
    <property type="entry name" value="ATPase domain of HSP90 chaperone/DNA topoisomerase II/histidine kinase"/>
    <property type="match status" value="1"/>
</dbReference>
<keyword evidence="1" id="KW-0472">Membrane</keyword>
<evidence type="ECO:0000313" key="2">
    <source>
        <dbReference type="EMBL" id="CAB4334916.1"/>
    </source>
</evidence>
<accession>A0A6J5YZU3</accession>
<keyword evidence="1" id="KW-1133">Transmembrane helix</keyword>
<feature type="transmembrane region" description="Helical" evidence="1">
    <location>
        <begin position="49"/>
        <end position="67"/>
    </location>
</feature>